<dbReference type="OrthoDB" id="6088308at2"/>
<evidence type="ECO:0000259" key="2">
    <source>
        <dbReference type="PROSITE" id="PS50110"/>
    </source>
</evidence>
<dbReference type="EMBL" id="CP015839">
    <property type="protein sequence ID" value="ANG63619.1"/>
    <property type="molecule type" value="Genomic_DNA"/>
</dbReference>
<reference evidence="3 4" key="2">
    <citation type="journal article" date="2018" name="Int. J. Syst. Evol. Microbiol.">
        <title>Marinobacterium aestuarii sp. nov., a benzene-degrading marine bacterium isolated from estuary sediment.</title>
        <authorList>
            <person name="Bae S.S."/>
            <person name="Jung J."/>
            <person name="Chung D."/>
            <person name="Baek K."/>
        </authorList>
    </citation>
    <scope>NUCLEOTIDE SEQUENCE [LARGE SCALE GENOMIC DNA]</scope>
    <source>
        <strain evidence="3 4">ST58-10</strain>
    </source>
</reference>
<dbReference type="Proteomes" id="UP000078070">
    <property type="component" value="Chromosome"/>
</dbReference>
<dbReference type="KEGG" id="mars:A8C75_14800"/>
<dbReference type="RefSeq" id="WP_067383973.1">
    <property type="nucleotide sequence ID" value="NZ_CP015839.1"/>
</dbReference>
<feature type="modified residue" description="4-aspartylphosphate" evidence="1">
    <location>
        <position position="58"/>
    </location>
</feature>
<evidence type="ECO:0000313" key="4">
    <source>
        <dbReference type="Proteomes" id="UP000078070"/>
    </source>
</evidence>
<dbReference type="SUPFAM" id="SSF52172">
    <property type="entry name" value="CheY-like"/>
    <property type="match status" value="1"/>
</dbReference>
<reference evidence="4" key="1">
    <citation type="submission" date="2016-05" db="EMBL/GenBank/DDBJ databases">
        <authorList>
            <person name="Baek K."/>
            <person name="Yang S.-J."/>
        </authorList>
    </citation>
    <scope>NUCLEOTIDE SEQUENCE [LARGE SCALE GENOMIC DNA]</scope>
    <source>
        <strain evidence="4">ST58-10</strain>
    </source>
</reference>
<feature type="domain" description="Response regulatory" evidence="2">
    <location>
        <begin position="8"/>
        <end position="122"/>
    </location>
</feature>
<sequence length="135" mass="15515">MNSEDAPLILAVNHNRRNLDLLVQFLSQDGYRILAVTSLEEFDRALSAEQRIEMAVVDITGFDQSIWRHCDHMRRKQLPYLVLASRWEAAGIQHRGYDHGARYVLAKPTTKKTLRLILNGCCRHRDEADSFNPGP</sequence>
<keyword evidence="1" id="KW-0597">Phosphoprotein</keyword>
<gene>
    <name evidence="3" type="ORF">A8C75_14800</name>
</gene>
<dbReference type="STRING" id="1821621.A8C75_14800"/>
<keyword evidence="4" id="KW-1185">Reference proteome</keyword>
<dbReference type="Gene3D" id="3.40.50.2300">
    <property type="match status" value="1"/>
</dbReference>
<dbReference type="InterPro" id="IPR011006">
    <property type="entry name" value="CheY-like_superfamily"/>
</dbReference>
<dbReference type="InterPro" id="IPR001789">
    <property type="entry name" value="Sig_transdc_resp-reg_receiver"/>
</dbReference>
<name>A0A1A9F1I4_9GAMM</name>
<dbReference type="GO" id="GO:0000160">
    <property type="term" value="P:phosphorelay signal transduction system"/>
    <property type="evidence" value="ECO:0007669"/>
    <property type="project" value="InterPro"/>
</dbReference>
<protein>
    <recommendedName>
        <fullName evidence="2">Response regulatory domain-containing protein</fullName>
    </recommendedName>
</protein>
<organism evidence="3 4">
    <name type="scientific">Marinobacterium aestuarii</name>
    <dbReference type="NCBI Taxonomy" id="1821621"/>
    <lineage>
        <taxon>Bacteria</taxon>
        <taxon>Pseudomonadati</taxon>
        <taxon>Pseudomonadota</taxon>
        <taxon>Gammaproteobacteria</taxon>
        <taxon>Oceanospirillales</taxon>
        <taxon>Oceanospirillaceae</taxon>
        <taxon>Marinobacterium</taxon>
    </lineage>
</organism>
<proteinExistence type="predicted"/>
<accession>A0A1A9F1I4</accession>
<evidence type="ECO:0000313" key="3">
    <source>
        <dbReference type="EMBL" id="ANG63619.1"/>
    </source>
</evidence>
<dbReference type="AlphaFoldDB" id="A0A1A9F1I4"/>
<dbReference type="PROSITE" id="PS50110">
    <property type="entry name" value="RESPONSE_REGULATORY"/>
    <property type="match status" value="1"/>
</dbReference>
<evidence type="ECO:0000256" key="1">
    <source>
        <dbReference type="PROSITE-ProRule" id="PRU00169"/>
    </source>
</evidence>